<name>A0ABR2HHT0_9EUKA</name>
<feature type="transmembrane region" description="Helical" evidence="1">
    <location>
        <begin position="238"/>
        <end position="259"/>
    </location>
</feature>
<feature type="transmembrane region" description="Helical" evidence="1">
    <location>
        <begin position="71"/>
        <end position="92"/>
    </location>
</feature>
<reference evidence="3 4" key="1">
    <citation type="submission" date="2024-04" db="EMBL/GenBank/DDBJ databases">
        <title>Tritrichomonas musculus Genome.</title>
        <authorList>
            <person name="Alves-Ferreira E."/>
            <person name="Grigg M."/>
            <person name="Lorenzi H."/>
            <person name="Galac M."/>
        </authorList>
    </citation>
    <scope>NUCLEOTIDE SEQUENCE [LARGE SCALE GENOMIC DNA]</scope>
    <source>
        <strain evidence="3 4">EAF2021</strain>
    </source>
</reference>
<feature type="chain" id="PRO_5046855210" evidence="2">
    <location>
        <begin position="17"/>
        <end position="474"/>
    </location>
</feature>
<evidence type="ECO:0000313" key="3">
    <source>
        <dbReference type="EMBL" id="KAK8847038.1"/>
    </source>
</evidence>
<proteinExistence type="predicted"/>
<keyword evidence="1" id="KW-1133">Transmembrane helix</keyword>
<accession>A0ABR2HHT0</accession>
<evidence type="ECO:0000313" key="4">
    <source>
        <dbReference type="Proteomes" id="UP001470230"/>
    </source>
</evidence>
<organism evidence="3 4">
    <name type="scientific">Tritrichomonas musculus</name>
    <dbReference type="NCBI Taxonomy" id="1915356"/>
    <lineage>
        <taxon>Eukaryota</taxon>
        <taxon>Metamonada</taxon>
        <taxon>Parabasalia</taxon>
        <taxon>Tritrichomonadida</taxon>
        <taxon>Tritrichomonadidae</taxon>
        <taxon>Tritrichomonas</taxon>
    </lineage>
</organism>
<protein>
    <submittedName>
        <fullName evidence="3">Uncharacterized protein</fullName>
    </submittedName>
</protein>
<keyword evidence="2" id="KW-0732">Signal</keyword>
<feature type="transmembrane region" description="Helical" evidence="1">
    <location>
        <begin position="266"/>
        <end position="290"/>
    </location>
</feature>
<evidence type="ECO:0000256" key="2">
    <source>
        <dbReference type="SAM" id="SignalP"/>
    </source>
</evidence>
<evidence type="ECO:0000256" key="1">
    <source>
        <dbReference type="SAM" id="Phobius"/>
    </source>
</evidence>
<sequence length="474" mass="54432">MIFTLLLFIMPTLIYSDEPQILSSKTSKQRFSETGINFLAIFQLLSIGYFLIYFIFSFCCCSSGEKECLPVFIYFLGIILLFITSIIAYVGVSKLKNNYYSSYSKQSLNEVKNLLDRNYKNIILLCDNVTKQRDSTYSGIKSLIKAITEYNSRFSNKKTKNEISNDLKIIDSTQQKILLFSNLSIQFSNSTQKIINKIKKKCLSSSEQTKYLLEYSINNKRAKKVNSEKYLFEMSIQYSNFIVTSVLFMSLVYGFIYFIENRCSCVCLYLFPLCSILILFFGSVGCFNIHSDDYSTLNRICFRYRKENLDDFEQIIFDATHCFSSIKNTNNISHIYKEYENIKNKEKIDISIGNKLKRIIDNICTIDKQLDQIFNNSESAFNESLAVVGTLKSDCSTLIMGCDLCIIAKILLFLGLFISSFAICTIKEPSCCKCRHKGYGNYSGSTPRETSESSSSTLHVVLIYSETRLKYENA</sequence>
<feature type="signal peptide" evidence="2">
    <location>
        <begin position="1"/>
        <end position="16"/>
    </location>
</feature>
<keyword evidence="1" id="KW-0812">Transmembrane</keyword>
<comment type="caution">
    <text evidence="3">The sequence shown here is derived from an EMBL/GenBank/DDBJ whole genome shotgun (WGS) entry which is preliminary data.</text>
</comment>
<gene>
    <name evidence="3" type="ORF">M9Y10_019613</name>
</gene>
<feature type="transmembrane region" description="Helical" evidence="1">
    <location>
        <begin position="40"/>
        <end position="59"/>
    </location>
</feature>
<keyword evidence="1" id="KW-0472">Membrane</keyword>
<dbReference type="Proteomes" id="UP001470230">
    <property type="component" value="Unassembled WGS sequence"/>
</dbReference>
<feature type="transmembrane region" description="Helical" evidence="1">
    <location>
        <begin position="406"/>
        <end position="426"/>
    </location>
</feature>
<keyword evidence="4" id="KW-1185">Reference proteome</keyword>
<dbReference type="EMBL" id="JAPFFF010000028">
    <property type="protein sequence ID" value="KAK8847038.1"/>
    <property type="molecule type" value="Genomic_DNA"/>
</dbReference>